<dbReference type="AlphaFoldDB" id="A0A8R1HQZ3"/>
<protein>
    <submittedName>
        <fullName evidence="1">Uncharacterized protein</fullName>
    </submittedName>
</protein>
<reference evidence="2" key="1">
    <citation type="submission" date="2010-08" db="EMBL/GenBank/DDBJ databases">
        <authorList>
            <consortium name="Caenorhabditis japonica Sequencing Consortium"/>
            <person name="Wilson R.K."/>
        </authorList>
    </citation>
    <scope>NUCLEOTIDE SEQUENCE [LARGE SCALE GENOMIC DNA]</scope>
    <source>
        <strain evidence="2">DF5081</strain>
    </source>
</reference>
<evidence type="ECO:0000313" key="1">
    <source>
        <dbReference type="EnsemblMetazoa" id="CJA07470.1"/>
    </source>
</evidence>
<accession>A0A8R1HQZ3</accession>
<evidence type="ECO:0000313" key="2">
    <source>
        <dbReference type="Proteomes" id="UP000005237"/>
    </source>
</evidence>
<dbReference type="OMA" id="CTMVHIG"/>
<sequence length="375" mass="44045">MPLQPGENYECIEIEIMKEIAQISTNKLKLYECLRKTNTNPNYLRAVEDLILLNYSTKPSFNTIQYIPVSIYMEDLTVLSRDLQFEDTFPDTPQLRVIRFGLTQLAKHQWWSMAHQTLIFDVNFLGIDGFEVDHDDYEKLIENFDNAMKKYKPPNIFKRKFLLLPIFTRSESYLTLIVNPAGVVKPENAGRPGTCTMVNIGTKDLSPYKNIVLPRIHKVLELFMEREKPAQRYERFVPESIEEFEIVLPQMARAEKGFGMLYAMDQFLNEQKRIEDWRKIINEIGKDPDNMMRDMGNLRIRLAHAVYKHVETEGGRIQRHIAKKRLLIAEHRRKMIESGQETVDKESVSEIERVIEWLADTKTKLREEIKYVGIL</sequence>
<name>A0A8R1HQZ3_CAEJA</name>
<dbReference type="EnsemblMetazoa" id="CJA07470.1">
    <property type="protein sequence ID" value="CJA07470.1"/>
    <property type="gene ID" value="WBGene00126674"/>
</dbReference>
<dbReference type="Proteomes" id="UP000005237">
    <property type="component" value="Unassembled WGS sequence"/>
</dbReference>
<reference evidence="1" key="2">
    <citation type="submission" date="2022-06" db="UniProtKB">
        <authorList>
            <consortium name="EnsemblMetazoa"/>
        </authorList>
    </citation>
    <scope>IDENTIFICATION</scope>
    <source>
        <strain evidence="1">DF5081</strain>
    </source>
</reference>
<keyword evidence="2" id="KW-1185">Reference proteome</keyword>
<proteinExistence type="predicted"/>
<organism evidence="1 2">
    <name type="scientific">Caenorhabditis japonica</name>
    <dbReference type="NCBI Taxonomy" id="281687"/>
    <lineage>
        <taxon>Eukaryota</taxon>
        <taxon>Metazoa</taxon>
        <taxon>Ecdysozoa</taxon>
        <taxon>Nematoda</taxon>
        <taxon>Chromadorea</taxon>
        <taxon>Rhabditida</taxon>
        <taxon>Rhabditina</taxon>
        <taxon>Rhabditomorpha</taxon>
        <taxon>Rhabditoidea</taxon>
        <taxon>Rhabditidae</taxon>
        <taxon>Peloderinae</taxon>
        <taxon>Caenorhabditis</taxon>
    </lineage>
</organism>